<evidence type="ECO:0000256" key="4">
    <source>
        <dbReference type="SAM" id="Phobius"/>
    </source>
</evidence>
<keyword evidence="2" id="KW-0813">Transport</keyword>
<feature type="domain" description="CSC1/OSCA1-like cytosolic" evidence="6">
    <location>
        <begin position="17"/>
        <end position="100"/>
    </location>
</feature>
<organism evidence="7 8">
    <name type="scientific">Abeliophyllum distichum</name>
    <dbReference type="NCBI Taxonomy" id="126358"/>
    <lineage>
        <taxon>Eukaryota</taxon>
        <taxon>Viridiplantae</taxon>
        <taxon>Streptophyta</taxon>
        <taxon>Embryophyta</taxon>
        <taxon>Tracheophyta</taxon>
        <taxon>Spermatophyta</taxon>
        <taxon>Magnoliopsida</taxon>
        <taxon>eudicotyledons</taxon>
        <taxon>Gunneridae</taxon>
        <taxon>Pentapetalae</taxon>
        <taxon>asterids</taxon>
        <taxon>lamiids</taxon>
        <taxon>Lamiales</taxon>
        <taxon>Oleaceae</taxon>
        <taxon>Forsythieae</taxon>
        <taxon>Abeliophyllum</taxon>
    </lineage>
</organism>
<keyword evidence="4" id="KW-0812">Transmembrane</keyword>
<evidence type="ECO:0000256" key="2">
    <source>
        <dbReference type="ARBA" id="ARBA00023065"/>
    </source>
</evidence>
<evidence type="ECO:0000256" key="3">
    <source>
        <dbReference type="ARBA" id="ARBA00023303"/>
    </source>
</evidence>
<dbReference type="Pfam" id="PF02714">
    <property type="entry name" value="RSN1_7TM"/>
    <property type="match status" value="1"/>
</dbReference>
<evidence type="ECO:0000259" key="6">
    <source>
        <dbReference type="Pfam" id="PF14703"/>
    </source>
</evidence>
<keyword evidence="1" id="KW-0106">Calcium</keyword>
<dbReference type="InterPro" id="IPR045122">
    <property type="entry name" value="Csc1-like"/>
</dbReference>
<keyword evidence="3" id="KW-0407">Ion channel</keyword>
<dbReference type="EMBL" id="JBFOLK010000006">
    <property type="protein sequence ID" value="KAL2505621.1"/>
    <property type="molecule type" value="Genomic_DNA"/>
</dbReference>
<dbReference type="Proteomes" id="UP001604336">
    <property type="component" value="Unassembled WGS sequence"/>
</dbReference>
<gene>
    <name evidence="7" type="ORF">Adt_21242</name>
</gene>
<sequence length="378" mass="43678">MYKMLKSVPIDQYYRSRLMRCGLCGGTTTSFKVLCNEPERAPGRSYFDGSDLRKMECGAAFVFLRTRYAALVATEALQSPNPMSWVTDLAPEPHDIYWSNLNVPYRLLWIRRIAVFVASILFVIFFLVPVVFTQSLVHLEKLEKTFPFMKGIVKRKFMKQLITGYLPSDKFMIFLYIVPPLMIFFSTLEGSISRSGRKRSATNKILYFVIWNVFFVNIRTGTAIDHYQDSIFNLGHPKDIPNQLAKAILLTEVTRKLVLRTDQLSPSQSSATFFMTYVLTSGWASLSVELIQPFGLLCNFFYKFILRNKDDSTYRTYTFPYHTEVPRVLLFGVLGFTCSILAPLLLSFLLVYLFLAYLVYRNQAKVSPIFNKMLARTW</sequence>
<name>A0ABD1SYS0_9LAMI</name>
<dbReference type="Pfam" id="PF14703">
    <property type="entry name" value="PHM7_cyt"/>
    <property type="match status" value="1"/>
</dbReference>
<keyword evidence="4" id="KW-1133">Transmembrane helix</keyword>
<proteinExistence type="predicted"/>
<evidence type="ECO:0000313" key="8">
    <source>
        <dbReference type="Proteomes" id="UP001604336"/>
    </source>
</evidence>
<dbReference type="AlphaFoldDB" id="A0ABD1SYS0"/>
<accession>A0ABD1SYS0</accession>
<comment type="caution">
    <text evidence="7">The sequence shown here is derived from an EMBL/GenBank/DDBJ whole genome shotgun (WGS) entry which is preliminary data.</text>
</comment>
<feature type="transmembrane region" description="Helical" evidence="4">
    <location>
        <begin position="113"/>
        <end position="132"/>
    </location>
</feature>
<dbReference type="PANTHER" id="PTHR13018:SF117">
    <property type="entry name" value="CSC1-LIKE PROTEIN RXW8"/>
    <property type="match status" value="1"/>
</dbReference>
<dbReference type="InterPro" id="IPR027815">
    <property type="entry name" value="CSC1/OSCA1-like_cyt"/>
</dbReference>
<reference evidence="8" key="1">
    <citation type="submission" date="2024-07" db="EMBL/GenBank/DDBJ databases">
        <title>Two chromosome-level genome assemblies of Korean endemic species Abeliophyllum distichum and Forsythia ovata (Oleaceae).</title>
        <authorList>
            <person name="Jang H."/>
        </authorList>
    </citation>
    <scope>NUCLEOTIDE SEQUENCE [LARGE SCALE GENOMIC DNA]</scope>
</reference>
<feature type="domain" description="CSC1/OSCA1-like 7TM region" evidence="5">
    <location>
        <begin position="111"/>
        <end position="364"/>
    </location>
</feature>
<feature type="transmembrane region" description="Helical" evidence="4">
    <location>
        <begin position="327"/>
        <end position="360"/>
    </location>
</feature>
<keyword evidence="4" id="KW-0472">Membrane</keyword>
<evidence type="ECO:0000313" key="7">
    <source>
        <dbReference type="EMBL" id="KAL2505621.1"/>
    </source>
</evidence>
<dbReference type="InterPro" id="IPR003864">
    <property type="entry name" value="CSC1/OSCA1-like_7TM"/>
</dbReference>
<evidence type="ECO:0000256" key="1">
    <source>
        <dbReference type="ARBA" id="ARBA00022837"/>
    </source>
</evidence>
<feature type="transmembrane region" description="Helical" evidence="4">
    <location>
        <begin position="173"/>
        <end position="193"/>
    </location>
</feature>
<protein>
    <submittedName>
        <fullName evidence="7">CSC1-like protein RXW8</fullName>
    </submittedName>
</protein>
<evidence type="ECO:0000259" key="5">
    <source>
        <dbReference type="Pfam" id="PF02714"/>
    </source>
</evidence>
<keyword evidence="8" id="KW-1185">Reference proteome</keyword>
<dbReference type="GO" id="GO:0034220">
    <property type="term" value="P:monoatomic ion transmembrane transport"/>
    <property type="evidence" value="ECO:0007669"/>
    <property type="project" value="UniProtKB-KW"/>
</dbReference>
<dbReference type="PANTHER" id="PTHR13018">
    <property type="entry name" value="PROBABLE MEMBRANE PROTEIN DUF221-RELATED"/>
    <property type="match status" value="1"/>
</dbReference>
<keyword evidence="2" id="KW-0406">Ion transport</keyword>
<feature type="transmembrane region" description="Helical" evidence="4">
    <location>
        <begin position="205"/>
        <end position="224"/>
    </location>
</feature>